<organism evidence="9 10">
    <name type="scientific">Candidatus Woesebacteria bacterium RBG_13_36_22</name>
    <dbReference type="NCBI Taxonomy" id="1802478"/>
    <lineage>
        <taxon>Bacteria</taxon>
        <taxon>Candidatus Woeseibacteriota</taxon>
    </lineage>
</organism>
<dbReference type="InterPro" id="IPR020930">
    <property type="entry name" value="Ribosomal_uL5_bac-type"/>
</dbReference>
<dbReference type="HAMAP" id="MF_01334">
    <property type="entry name" value="Ribosomal_bL25_CTC"/>
    <property type="match status" value="1"/>
</dbReference>
<evidence type="ECO:0000256" key="1">
    <source>
        <dbReference type="ARBA" id="ARBA00022730"/>
    </source>
</evidence>
<dbReference type="EMBL" id="MGFQ01000019">
    <property type="protein sequence ID" value="OGM09796.1"/>
    <property type="molecule type" value="Genomic_DNA"/>
</dbReference>
<evidence type="ECO:0000259" key="8">
    <source>
        <dbReference type="Pfam" id="PF14693"/>
    </source>
</evidence>
<evidence type="ECO:0000259" key="7">
    <source>
        <dbReference type="Pfam" id="PF01386"/>
    </source>
</evidence>
<dbReference type="NCBIfam" id="TIGR00731">
    <property type="entry name" value="bL25_bact_ctc"/>
    <property type="match status" value="1"/>
</dbReference>
<dbReference type="Proteomes" id="UP000176939">
    <property type="component" value="Unassembled WGS sequence"/>
</dbReference>
<dbReference type="GO" id="GO:0003735">
    <property type="term" value="F:structural constituent of ribosome"/>
    <property type="evidence" value="ECO:0007669"/>
    <property type="project" value="InterPro"/>
</dbReference>
<keyword evidence="4 5" id="KW-0687">Ribonucleoprotein</keyword>
<feature type="compositionally biased region" description="Low complexity" evidence="6">
    <location>
        <begin position="192"/>
        <end position="208"/>
    </location>
</feature>
<dbReference type="Gene3D" id="2.170.120.20">
    <property type="entry name" value="Ribosomal protein L25, beta domain"/>
    <property type="match status" value="1"/>
</dbReference>
<comment type="caution">
    <text evidence="9">The sequence shown here is derived from an EMBL/GenBank/DDBJ whole genome shotgun (WGS) entry which is preliminary data.</text>
</comment>
<dbReference type="InterPro" id="IPR037121">
    <property type="entry name" value="Ribosomal_bL25_C"/>
</dbReference>
<feature type="compositionally biased region" description="Basic and acidic residues" evidence="6">
    <location>
        <begin position="213"/>
        <end position="230"/>
    </location>
</feature>
<reference evidence="9 10" key="1">
    <citation type="journal article" date="2016" name="Nat. Commun.">
        <title>Thousands of microbial genomes shed light on interconnected biogeochemical processes in an aquifer system.</title>
        <authorList>
            <person name="Anantharaman K."/>
            <person name="Brown C.T."/>
            <person name="Hug L.A."/>
            <person name="Sharon I."/>
            <person name="Castelle C.J."/>
            <person name="Probst A.J."/>
            <person name="Thomas B.C."/>
            <person name="Singh A."/>
            <person name="Wilkins M.J."/>
            <person name="Karaoz U."/>
            <person name="Brodie E.L."/>
            <person name="Williams K.H."/>
            <person name="Hubbard S.S."/>
            <person name="Banfield J.F."/>
        </authorList>
    </citation>
    <scope>NUCLEOTIDE SEQUENCE [LARGE SCALE GENOMIC DNA]</scope>
</reference>
<dbReference type="CDD" id="cd00495">
    <property type="entry name" value="Ribosomal_L25_TL5_CTC"/>
    <property type="match status" value="1"/>
</dbReference>
<keyword evidence="2 5" id="KW-0694">RNA-binding</keyword>
<dbReference type="InterPro" id="IPR001021">
    <property type="entry name" value="Ribosomal_bL25_long"/>
</dbReference>
<dbReference type="InterPro" id="IPR011035">
    <property type="entry name" value="Ribosomal_bL25/Gln-tRNA_synth"/>
</dbReference>
<dbReference type="InterPro" id="IPR020056">
    <property type="entry name" value="Rbsml_bL25/Gln-tRNA_synth_N"/>
</dbReference>
<feature type="domain" description="Large ribosomal subunit protein bL25 L25" evidence="7">
    <location>
        <begin position="6"/>
        <end position="91"/>
    </location>
</feature>
<protein>
    <recommendedName>
        <fullName evidence="5">Large ribosomal subunit protein bL25</fullName>
    </recommendedName>
    <alternativeName>
        <fullName evidence="5">General stress protein CTC</fullName>
    </alternativeName>
</protein>
<gene>
    <name evidence="5" type="primary">rplY</name>
    <name evidence="5" type="synonym">ctc</name>
    <name evidence="9" type="ORF">A2Z67_03285</name>
</gene>
<proteinExistence type="inferred from homology"/>
<dbReference type="GO" id="GO:0008097">
    <property type="term" value="F:5S rRNA binding"/>
    <property type="evidence" value="ECO:0007669"/>
    <property type="project" value="InterPro"/>
</dbReference>
<dbReference type="Pfam" id="PF14693">
    <property type="entry name" value="Ribosomal_TL5_C"/>
    <property type="match status" value="1"/>
</dbReference>
<evidence type="ECO:0000256" key="5">
    <source>
        <dbReference type="HAMAP-Rule" id="MF_01334"/>
    </source>
</evidence>
<dbReference type="Gene3D" id="2.40.240.10">
    <property type="entry name" value="Ribosomal Protein L25, Chain P"/>
    <property type="match status" value="1"/>
</dbReference>
<evidence type="ECO:0000313" key="9">
    <source>
        <dbReference type="EMBL" id="OGM09796.1"/>
    </source>
</evidence>
<comment type="similarity">
    <text evidence="5">Belongs to the bacterial ribosomal protein bL25 family. CTC subfamily.</text>
</comment>
<dbReference type="PANTHER" id="PTHR33284">
    <property type="entry name" value="RIBOSOMAL PROTEIN L25/GLN-TRNA SYNTHETASE, ANTI-CODON-BINDING DOMAIN-CONTAINING PROTEIN"/>
    <property type="match status" value="1"/>
</dbReference>
<keyword evidence="1 5" id="KW-0699">rRNA-binding</keyword>
<evidence type="ECO:0000256" key="4">
    <source>
        <dbReference type="ARBA" id="ARBA00023274"/>
    </source>
</evidence>
<dbReference type="Pfam" id="PF01386">
    <property type="entry name" value="Ribosomal_L25p"/>
    <property type="match status" value="1"/>
</dbReference>
<dbReference type="InterPro" id="IPR020057">
    <property type="entry name" value="Ribosomal_bL25_b-dom"/>
</dbReference>
<evidence type="ECO:0000256" key="6">
    <source>
        <dbReference type="SAM" id="MobiDB-lite"/>
    </source>
</evidence>
<comment type="function">
    <text evidence="5">This is one of the proteins that binds to the 5S RNA in the ribosome where it forms part of the central protuberance.</text>
</comment>
<sequence length="230" mass="25856">MVNLILKAEKREITGRKVKRMRKEGILPGNIYGKNIKSVSLMVKEKDFEDMFKKVGETSLLQIELGKEKRPVLVHNVQMDPLSDKPIHVDFLQVDLKEKVTAEVPVELVGESPAEKQGLGTVVQYIQEIEVEALPTDLPDKFEVDISNLIEVDNAVFVKDLKVDKKKIEIKNDMEVILVKVEAIKEEVEEVPVAPVPEAGEGEVPVETPEGETVEKEEAPAPEKEEEKKE</sequence>
<evidence type="ECO:0000313" key="10">
    <source>
        <dbReference type="Proteomes" id="UP000176939"/>
    </source>
</evidence>
<keyword evidence="3 5" id="KW-0689">Ribosomal protein</keyword>
<evidence type="ECO:0000256" key="3">
    <source>
        <dbReference type="ARBA" id="ARBA00022980"/>
    </source>
</evidence>
<dbReference type="InterPro" id="IPR029751">
    <property type="entry name" value="Ribosomal_L25_dom"/>
</dbReference>
<dbReference type="GO" id="GO:0022625">
    <property type="term" value="C:cytosolic large ribosomal subunit"/>
    <property type="evidence" value="ECO:0007669"/>
    <property type="project" value="TreeGrafter"/>
</dbReference>
<dbReference type="SUPFAM" id="SSF50715">
    <property type="entry name" value="Ribosomal protein L25-like"/>
    <property type="match status" value="1"/>
</dbReference>
<evidence type="ECO:0000256" key="2">
    <source>
        <dbReference type="ARBA" id="ARBA00022884"/>
    </source>
</evidence>
<dbReference type="AlphaFoldDB" id="A0A1F7X3Z2"/>
<dbReference type="GO" id="GO:0006412">
    <property type="term" value="P:translation"/>
    <property type="evidence" value="ECO:0007669"/>
    <property type="project" value="UniProtKB-UniRule"/>
</dbReference>
<name>A0A1F7X3Z2_9BACT</name>
<accession>A0A1F7X3Z2</accession>
<comment type="subunit">
    <text evidence="5">Part of the 50S ribosomal subunit; part of the 5S rRNA/L5/L18/L25 subcomplex. Contacts the 5S rRNA. Binds to the 5S rRNA independently of L5 and L18.</text>
</comment>
<feature type="region of interest" description="Disordered" evidence="6">
    <location>
        <begin position="192"/>
        <end position="230"/>
    </location>
</feature>
<feature type="domain" description="Large ribosomal subunit protein bL25 beta" evidence="8">
    <location>
        <begin position="99"/>
        <end position="183"/>
    </location>
</feature>
<dbReference type="PANTHER" id="PTHR33284:SF1">
    <property type="entry name" value="RIBOSOMAL PROTEIN L25_GLN-TRNA SYNTHETASE, ANTI-CODON-BINDING DOMAIN-CONTAINING PROTEIN"/>
    <property type="match status" value="1"/>
</dbReference>